<evidence type="ECO:0000259" key="5">
    <source>
        <dbReference type="PROSITE" id="PS51464"/>
    </source>
</evidence>
<dbReference type="CDD" id="cd05008">
    <property type="entry name" value="SIS_GlmS_GlmD_1"/>
    <property type="match status" value="1"/>
</dbReference>
<dbReference type="GO" id="GO:0016787">
    <property type="term" value="F:hydrolase activity"/>
    <property type="evidence" value="ECO:0007669"/>
    <property type="project" value="UniProtKB-KW"/>
</dbReference>
<dbReference type="InterPro" id="IPR050303">
    <property type="entry name" value="GatZ_KbaZ_carbometab"/>
</dbReference>
<comment type="catalytic activity">
    <reaction evidence="4">
        <text>D-galactosamine 6-phosphate + H2O = D-tagatopyranose 1-phosphate + NH4(+)</text>
        <dbReference type="Rhea" id="RHEA:47680"/>
        <dbReference type="ChEBI" id="CHEBI:15377"/>
        <dbReference type="ChEBI" id="CHEBI:28938"/>
        <dbReference type="ChEBI" id="CHEBI:71674"/>
        <dbReference type="ChEBI" id="CHEBI:138150"/>
    </reaction>
</comment>
<evidence type="ECO:0000256" key="3">
    <source>
        <dbReference type="ARBA" id="ARBA00022801"/>
    </source>
</evidence>
<protein>
    <submittedName>
        <fullName evidence="6">SIS domain-containing protein</fullName>
    </submittedName>
</protein>
<dbReference type="GO" id="GO:0097367">
    <property type="term" value="F:carbohydrate derivative binding"/>
    <property type="evidence" value="ECO:0007669"/>
    <property type="project" value="InterPro"/>
</dbReference>
<dbReference type="Pfam" id="PF01380">
    <property type="entry name" value="SIS"/>
    <property type="match status" value="1"/>
</dbReference>
<dbReference type="Gene3D" id="3.40.50.10490">
    <property type="entry name" value="Glucose-6-phosphate isomerase like protein, domain 1"/>
    <property type="match status" value="2"/>
</dbReference>
<dbReference type="PANTHER" id="PTHR32502:SF3">
    <property type="entry name" value="D-GALACTOSAMINE-6-PHOSPHATE DEAMINASE AGAS-RELATED"/>
    <property type="match status" value="1"/>
</dbReference>
<gene>
    <name evidence="6" type="ORF">R0G89_03950</name>
</gene>
<dbReference type="GO" id="GO:0009401">
    <property type="term" value="P:phosphoenolpyruvate-dependent sugar phosphotransferase system"/>
    <property type="evidence" value="ECO:0007669"/>
    <property type="project" value="TreeGrafter"/>
</dbReference>
<dbReference type="RefSeq" id="WP_008841557.1">
    <property type="nucleotide sequence ID" value="NZ_CP018763.1"/>
</dbReference>
<dbReference type="InterPro" id="IPR046348">
    <property type="entry name" value="SIS_dom_sf"/>
</dbReference>
<sequence length="391" mass="43158">MFNKTDDELTKMGAVITTREIQQEPELWEEALQNYQATKATITEFLEKIENEFNEPVRVIFTGAGSSAYVGDTAAPYLTENGDRKRFRFEAIDTTKIVSTPKQYLEKDTPTLLVSFARSGNSPESVATVDIAEKYVRHLYQLTITCAPEGKLAQHAQSDENNLVLMQPARSNDKGFAMTGSFSCMLLTALLVFDVKHTDDQKESYVKAISKMGHEVIDRVDEIQKIVDTDFERIVYLGSGALGGLTRETQLKVLELTAGQKATVFDTSMGFRHGPKSFVNEKTLLFDFVSNEAYTRQYDVDILDEVAGDEIAPVVMGVGVKSDNNFAGANFTFANGNDQIPDGYMAFPDVMFGQTVALLSSIKVNNTPDTPSATGTVNRVVKGVTIHDFKG</sequence>
<dbReference type="PROSITE" id="PS51464">
    <property type="entry name" value="SIS"/>
    <property type="match status" value="1"/>
</dbReference>
<comment type="similarity">
    <text evidence="1">Belongs to the SIS family. AgaS subfamily.</text>
</comment>
<evidence type="ECO:0000256" key="2">
    <source>
        <dbReference type="ARBA" id="ARBA00022737"/>
    </source>
</evidence>
<keyword evidence="3" id="KW-0378">Hydrolase</keyword>
<reference evidence="6" key="1">
    <citation type="journal article" date="2023" name="PeerJ">
        <title>Selection and evaluation of lactic acid bacteria from chicken feces in Thailand as potential probiotics.</title>
        <authorList>
            <person name="Khurajog B."/>
            <person name="Disastra Y."/>
            <person name="Lawwyne L.D."/>
            <person name="Sirichokchatchawan W."/>
            <person name="Niyomtham W."/>
            <person name="Yindee J."/>
            <person name="Hampson D.J."/>
            <person name="Prapasarakul N."/>
        </authorList>
    </citation>
    <scope>NUCLEOTIDE SEQUENCE</scope>
    <source>
        <strain evidence="6">BF9</strain>
    </source>
</reference>
<reference evidence="6" key="2">
    <citation type="submission" date="2023-10" db="EMBL/GenBank/DDBJ databases">
        <authorList>
            <person name="Khurajog B."/>
        </authorList>
    </citation>
    <scope>NUCLEOTIDE SEQUENCE</scope>
    <source>
        <strain evidence="6">BF9</strain>
    </source>
</reference>
<dbReference type="InterPro" id="IPR035464">
    <property type="entry name" value="SIS_AgaS"/>
</dbReference>
<dbReference type="Proteomes" id="UP001280897">
    <property type="component" value="Unassembled WGS sequence"/>
</dbReference>
<dbReference type="EMBL" id="JAWJAV010000002">
    <property type="protein sequence ID" value="MDV2620883.1"/>
    <property type="molecule type" value="Genomic_DNA"/>
</dbReference>
<evidence type="ECO:0000313" key="7">
    <source>
        <dbReference type="Proteomes" id="UP001280897"/>
    </source>
</evidence>
<evidence type="ECO:0000313" key="6">
    <source>
        <dbReference type="EMBL" id="MDV2620883.1"/>
    </source>
</evidence>
<dbReference type="GO" id="GO:0005886">
    <property type="term" value="C:plasma membrane"/>
    <property type="evidence" value="ECO:0007669"/>
    <property type="project" value="TreeGrafter"/>
</dbReference>
<dbReference type="SUPFAM" id="SSF53697">
    <property type="entry name" value="SIS domain"/>
    <property type="match status" value="1"/>
</dbReference>
<dbReference type="GeneID" id="57366766"/>
<name>A0AAW8YGI9_PEDAC</name>
<dbReference type="AlphaFoldDB" id="A0AAW8YGI9"/>
<evidence type="ECO:0000256" key="1">
    <source>
        <dbReference type="ARBA" id="ARBA00007748"/>
    </source>
</evidence>
<dbReference type="InterPro" id="IPR001347">
    <property type="entry name" value="SIS_dom"/>
</dbReference>
<dbReference type="PANTHER" id="PTHR32502">
    <property type="entry name" value="N-ACETYLGALACTOSAMINE PERMEASE II COMPONENT-RELATED"/>
    <property type="match status" value="1"/>
</dbReference>
<keyword evidence="2" id="KW-0677">Repeat</keyword>
<proteinExistence type="inferred from homology"/>
<dbReference type="GO" id="GO:1901135">
    <property type="term" value="P:carbohydrate derivative metabolic process"/>
    <property type="evidence" value="ECO:0007669"/>
    <property type="project" value="InterPro"/>
</dbReference>
<accession>A0AAW8YGI9</accession>
<evidence type="ECO:0000256" key="4">
    <source>
        <dbReference type="ARBA" id="ARBA00029292"/>
    </source>
</evidence>
<dbReference type="InterPro" id="IPR035466">
    <property type="entry name" value="GlmS/AgaS_SIS"/>
</dbReference>
<organism evidence="6 7">
    <name type="scientific">Pediococcus acidilactici</name>
    <dbReference type="NCBI Taxonomy" id="1254"/>
    <lineage>
        <taxon>Bacteria</taxon>
        <taxon>Bacillati</taxon>
        <taxon>Bacillota</taxon>
        <taxon>Bacilli</taxon>
        <taxon>Lactobacillales</taxon>
        <taxon>Lactobacillaceae</taxon>
        <taxon>Pediococcus</taxon>
        <taxon>Pediococcus acidilactici group</taxon>
    </lineage>
</organism>
<comment type="caution">
    <text evidence="6">The sequence shown here is derived from an EMBL/GenBank/DDBJ whole genome shotgun (WGS) entry which is preliminary data.</text>
</comment>
<feature type="domain" description="SIS" evidence="5">
    <location>
        <begin position="49"/>
        <end position="203"/>
    </location>
</feature>
<dbReference type="CDD" id="cd05010">
    <property type="entry name" value="SIS_AgaS_like"/>
    <property type="match status" value="1"/>
</dbReference>